<comment type="caution">
    <text evidence="2">The sequence shown here is derived from an EMBL/GenBank/DDBJ whole genome shotgun (WGS) entry which is preliminary data.</text>
</comment>
<keyword evidence="1" id="KW-0812">Transmembrane</keyword>
<dbReference type="STRING" id="1390249.BHU72_02605"/>
<sequence length="140" mass="15246">MVIIITEILVGFANGIAVGGALAAVLTVLDILPRLAQLTKTESTVNRYATATIFGAVTWTVCDFFTLQIPTGFIGLFTFGLFSGVFIGLLAAGLTEVFNLLPVMTKRLRMTDYMIHFVFALVLGKVSGALFYWVIYVNIK</sequence>
<proteinExistence type="predicted"/>
<name>A0A1E5L6S6_9FIRM</name>
<evidence type="ECO:0000313" key="2">
    <source>
        <dbReference type="EMBL" id="OEH85704.1"/>
    </source>
</evidence>
<dbReference type="EMBL" id="MJAT01000012">
    <property type="protein sequence ID" value="OEH85704.1"/>
    <property type="molecule type" value="Genomic_DNA"/>
</dbReference>
<organism evidence="2 3">
    <name type="scientific">Desulfuribacillus stibiiarsenatis</name>
    <dbReference type="NCBI Taxonomy" id="1390249"/>
    <lineage>
        <taxon>Bacteria</taxon>
        <taxon>Bacillati</taxon>
        <taxon>Bacillota</taxon>
        <taxon>Desulfuribacillia</taxon>
        <taxon>Desulfuribacillales</taxon>
        <taxon>Desulfuribacillaceae</taxon>
        <taxon>Desulfuribacillus</taxon>
    </lineage>
</organism>
<keyword evidence="1" id="KW-0472">Membrane</keyword>
<accession>A0A1E5L6S6</accession>
<dbReference type="RefSeq" id="WP_069701788.1">
    <property type="nucleotide sequence ID" value="NZ_MJAT01000012.1"/>
</dbReference>
<dbReference type="Proteomes" id="UP000095255">
    <property type="component" value="Unassembled WGS sequence"/>
</dbReference>
<reference evidence="2 3" key="1">
    <citation type="submission" date="2016-09" db="EMBL/GenBank/DDBJ databases">
        <title>Desulfuribacillus arsenicus sp. nov., an obligately anaerobic, dissimilatory arsenic- and antimonate-reducing bacterium isolated from anoxic sediments.</title>
        <authorList>
            <person name="Abin C.A."/>
            <person name="Hollibaugh J.T."/>
        </authorList>
    </citation>
    <scope>NUCLEOTIDE SEQUENCE [LARGE SCALE GENOMIC DNA]</scope>
    <source>
        <strain evidence="2 3">MLFW-2</strain>
    </source>
</reference>
<feature type="transmembrane region" description="Helical" evidence="1">
    <location>
        <begin position="73"/>
        <end position="101"/>
    </location>
</feature>
<dbReference type="InterPro" id="IPR020144">
    <property type="entry name" value="SpoVAB"/>
</dbReference>
<dbReference type="OrthoDB" id="9790504at2"/>
<gene>
    <name evidence="2" type="ORF">BHU72_02605</name>
</gene>
<dbReference type="Pfam" id="PF13782">
    <property type="entry name" value="SpoVAB"/>
    <property type="match status" value="1"/>
</dbReference>
<feature type="transmembrane region" description="Helical" evidence="1">
    <location>
        <begin position="48"/>
        <end position="67"/>
    </location>
</feature>
<evidence type="ECO:0000313" key="3">
    <source>
        <dbReference type="Proteomes" id="UP000095255"/>
    </source>
</evidence>
<evidence type="ECO:0000256" key="1">
    <source>
        <dbReference type="SAM" id="Phobius"/>
    </source>
</evidence>
<dbReference type="AlphaFoldDB" id="A0A1E5L6S6"/>
<keyword evidence="3" id="KW-1185">Reference proteome</keyword>
<feature type="transmembrane region" description="Helical" evidence="1">
    <location>
        <begin position="113"/>
        <end position="135"/>
    </location>
</feature>
<protein>
    <recommendedName>
        <fullName evidence="4">Stage V sporulation protein AB</fullName>
    </recommendedName>
</protein>
<keyword evidence="1" id="KW-1133">Transmembrane helix</keyword>
<evidence type="ECO:0008006" key="4">
    <source>
        <dbReference type="Google" id="ProtNLM"/>
    </source>
</evidence>
<feature type="transmembrane region" description="Helical" evidence="1">
    <location>
        <begin position="12"/>
        <end position="36"/>
    </location>
</feature>